<organism evidence="1 2">
    <name type="scientific">Arachis hypogaea</name>
    <name type="common">Peanut</name>
    <dbReference type="NCBI Taxonomy" id="3818"/>
    <lineage>
        <taxon>Eukaryota</taxon>
        <taxon>Viridiplantae</taxon>
        <taxon>Streptophyta</taxon>
        <taxon>Embryophyta</taxon>
        <taxon>Tracheophyta</taxon>
        <taxon>Spermatophyta</taxon>
        <taxon>Magnoliopsida</taxon>
        <taxon>eudicotyledons</taxon>
        <taxon>Gunneridae</taxon>
        <taxon>Pentapetalae</taxon>
        <taxon>rosids</taxon>
        <taxon>fabids</taxon>
        <taxon>Fabales</taxon>
        <taxon>Fabaceae</taxon>
        <taxon>Papilionoideae</taxon>
        <taxon>50 kb inversion clade</taxon>
        <taxon>dalbergioids sensu lato</taxon>
        <taxon>Dalbergieae</taxon>
        <taxon>Pterocarpus clade</taxon>
        <taxon>Arachis</taxon>
    </lineage>
</organism>
<protein>
    <submittedName>
        <fullName evidence="1">Uncharacterized protein</fullName>
    </submittedName>
</protein>
<comment type="caution">
    <text evidence="1">The sequence shown here is derived from an EMBL/GenBank/DDBJ whole genome shotgun (WGS) entry which is preliminary data.</text>
</comment>
<name>A0A444XKL0_ARAHY</name>
<keyword evidence="2" id="KW-1185">Reference proteome</keyword>
<proteinExistence type="predicted"/>
<dbReference type="AlphaFoldDB" id="A0A444XKL0"/>
<evidence type="ECO:0000313" key="1">
    <source>
        <dbReference type="EMBL" id="RYQ90155.1"/>
    </source>
</evidence>
<reference evidence="1 2" key="1">
    <citation type="submission" date="2019-01" db="EMBL/GenBank/DDBJ databases">
        <title>Sequencing of cultivated peanut Arachis hypogaea provides insights into genome evolution and oil improvement.</title>
        <authorList>
            <person name="Chen X."/>
        </authorList>
    </citation>
    <scope>NUCLEOTIDE SEQUENCE [LARGE SCALE GENOMIC DNA]</scope>
    <source>
        <strain evidence="2">cv. Fuhuasheng</strain>
        <tissue evidence="1">Leaves</tissue>
    </source>
</reference>
<accession>A0A444XKL0</accession>
<sequence>MKSFPPNYTFWLHHGERIVDGSSSCRQESEPTRNSGDTMSDMVHETFNFPRLHGDNEDSMNEHVGDGVDELSYLSEEPSRDAGSFHDLFEDGKQELYPRCSRFSKLSFWMRLYHIKCMCGVNDNAFGLILELLGDTFEHAKILNTLQKKYYKSIETGIHPHWRFEKHGKVEERRGNLRLNSLFELSPRLHFP</sequence>
<dbReference type="EMBL" id="SDMP01000019">
    <property type="protein sequence ID" value="RYQ90155.1"/>
    <property type="molecule type" value="Genomic_DNA"/>
</dbReference>
<gene>
    <name evidence="1" type="ORF">Ahy_B09g096406</name>
</gene>
<evidence type="ECO:0000313" key="2">
    <source>
        <dbReference type="Proteomes" id="UP000289738"/>
    </source>
</evidence>
<dbReference type="Proteomes" id="UP000289738">
    <property type="component" value="Chromosome B09"/>
</dbReference>